<accession>A0A292PVV7</accession>
<evidence type="ECO:0000256" key="1">
    <source>
        <dbReference type="SAM" id="MobiDB-lite"/>
    </source>
</evidence>
<organism evidence="2 3">
    <name type="scientific">Tuber aestivum</name>
    <name type="common">summer truffle</name>
    <dbReference type="NCBI Taxonomy" id="59557"/>
    <lineage>
        <taxon>Eukaryota</taxon>
        <taxon>Fungi</taxon>
        <taxon>Dikarya</taxon>
        <taxon>Ascomycota</taxon>
        <taxon>Pezizomycotina</taxon>
        <taxon>Pezizomycetes</taxon>
        <taxon>Pezizales</taxon>
        <taxon>Tuberaceae</taxon>
        <taxon>Tuber</taxon>
    </lineage>
</organism>
<feature type="compositionally biased region" description="Basic residues" evidence="1">
    <location>
        <begin position="151"/>
        <end position="170"/>
    </location>
</feature>
<gene>
    <name evidence="2" type="ORF">GSTUAT00005229001</name>
</gene>
<protein>
    <submittedName>
        <fullName evidence="2">Uncharacterized protein</fullName>
    </submittedName>
</protein>
<reference evidence="2" key="1">
    <citation type="submission" date="2015-10" db="EMBL/GenBank/DDBJ databases">
        <authorList>
            <person name="Regsiter A."/>
            <person name="william w."/>
        </authorList>
    </citation>
    <scope>NUCLEOTIDE SEQUENCE</scope>
    <source>
        <strain evidence="2">Montdore</strain>
    </source>
</reference>
<keyword evidence="3" id="KW-1185">Reference proteome</keyword>
<evidence type="ECO:0000313" key="2">
    <source>
        <dbReference type="EMBL" id="CUS10613.1"/>
    </source>
</evidence>
<sequence>MGAFQNRFGVIFGRLSVVSGAIFRSGGPSGREGRTDSSRTLRRRALRRIPKGPQHRSMRIAALARGKLYLRGMFARKAKAKAKSEMEEAEEIKEEDQDFTTIGAIATMTETQIPNPSTAYPPSLKLPNIAIHAMTSPTMPMEVTTPTNAGKARRTRTPRKIQQGPRRRSVRILESAQRSKQGKLAAGATAQASGLPVTAAPTTKKTNTRDQIPAKVVSKTRFPVLKPRAGAGVTKRTVTGTPGGQIVSEAETQAMAVEENITATTTIAATPTGTQALASPSQTVGSGGEEVGGHISAASVADKTGAQGTSGYIAVEEASTKVKVENEREESTRRSAN</sequence>
<evidence type="ECO:0000313" key="3">
    <source>
        <dbReference type="Proteomes" id="UP001412239"/>
    </source>
</evidence>
<dbReference type="Proteomes" id="UP001412239">
    <property type="component" value="Unassembled WGS sequence"/>
</dbReference>
<feature type="region of interest" description="Disordered" evidence="1">
    <location>
        <begin position="139"/>
        <end position="211"/>
    </location>
</feature>
<dbReference type="AlphaFoldDB" id="A0A292PVV7"/>
<name>A0A292PVV7_9PEZI</name>
<dbReference type="EMBL" id="LN891042">
    <property type="protein sequence ID" value="CUS10613.1"/>
    <property type="molecule type" value="Genomic_DNA"/>
</dbReference>
<proteinExistence type="predicted"/>